<comment type="caution">
    <text evidence="1">The sequence shown here is derived from an EMBL/GenBank/DDBJ whole genome shotgun (WGS) entry which is preliminary data.</text>
</comment>
<dbReference type="RefSeq" id="WP_004355140.1">
    <property type="nucleotide sequence ID" value="NZ_JRNR01000013.1"/>
</dbReference>
<sequence length="270" mass="31562">MDVIQENFFKLLRSGAFNDKSVLEVMSAFKWRRLYQIVLVQNVLDYFVRGVNNYANDKQLNLPQILIDEIQTKLDEEQKRKASPIKIELSNRILKKKFEKIIINERHAMDTSIETLEMLKLIVFNTNAMLNHGISLEGIIKLGQYLRSKGDKVDFIKLEKWLIALHLRRIAQLQGSILINVFGFEQDEIQFVSKVEPAAFALTMKTISNLVKDNASEWHFKQNSMGFVQNNGKVFRRNLRRSYKYMNYAPIETASNFFNNFARSLSEIEE</sequence>
<dbReference type="Proteomes" id="UP000029538">
    <property type="component" value="Unassembled WGS sequence"/>
</dbReference>
<dbReference type="EMBL" id="JRNR01000013">
    <property type="protein sequence ID" value="KGF50102.1"/>
    <property type="molecule type" value="Genomic_DNA"/>
</dbReference>
<proteinExistence type="predicted"/>
<accession>A0A096C584</accession>
<evidence type="ECO:0000313" key="1">
    <source>
        <dbReference type="EMBL" id="KGF50102.1"/>
    </source>
</evidence>
<evidence type="ECO:0000313" key="2">
    <source>
        <dbReference type="Proteomes" id="UP000029538"/>
    </source>
</evidence>
<organism evidence="1 2">
    <name type="scientific">Prevotella disiens DNF00882</name>
    <dbReference type="NCBI Taxonomy" id="1401075"/>
    <lineage>
        <taxon>Bacteria</taxon>
        <taxon>Pseudomonadati</taxon>
        <taxon>Bacteroidota</taxon>
        <taxon>Bacteroidia</taxon>
        <taxon>Bacteroidales</taxon>
        <taxon>Prevotellaceae</taxon>
        <taxon>Prevotella</taxon>
    </lineage>
</organism>
<gene>
    <name evidence="1" type="ORF">HMPREF0654_02550</name>
</gene>
<dbReference type="AlphaFoldDB" id="A0A096C584"/>
<name>A0A096C584_9BACT</name>
<reference evidence="1 2" key="1">
    <citation type="submission" date="2014-07" db="EMBL/GenBank/DDBJ databases">
        <authorList>
            <person name="McCorrison J."/>
            <person name="Sanka R."/>
            <person name="Torralba M."/>
            <person name="Gillis M."/>
            <person name="Haft D.H."/>
            <person name="Methe B."/>
            <person name="Sutton G."/>
            <person name="Nelson K.E."/>
        </authorList>
    </citation>
    <scope>NUCLEOTIDE SEQUENCE [LARGE SCALE GENOMIC DNA]</scope>
    <source>
        <strain evidence="1 2">DNF00882</strain>
    </source>
</reference>
<protein>
    <submittedName>
        <fullName evidence="1">Uncharacterized protein</fullName>
    </submittedName>
</protein>